<dbReference type="GO" id="GO:0022857">
    <property type="term" value="F:transmembrane transporter activity"/>
    <property type="evidence" value="ECO:0007669"/>
    <property type="project" value="InterPro"/>
</dbReference>
<reference evidence="9 10" key="1">
    <citation type="submission" date="2017-06" db="EMBL/GenBank/DDBJ databases">
        <title>Novel microbial phyla capable of carbon fixation and sulfur reduction in deep-sea sediments.</title>
        <authorList>
            <person name="Huang J."/>
            <person name="Baker B."/>
            <person name="Wang Y."/>
        </authorList>
    </citation>
    <scope>NUCLEOTIDE SEQUENCE [LARGE SCALE GENOMIC DNA]</scope>
    <source>
        <strain evidence="9">B3_TA06</strain>
    </source>
</reference>
<keyword evidence="4 7" id="KW-0812">Transmembrane</keyword>
<accession>A0A532V927</accession>
<evidence type="ECO:0000256" key="1">
    <source>
        <dbReference type="ARBA" id="ARBA00004162"/>
    </source>
</evidence>
<evidence type="ECO:0008006" key="11">
    <source>
        <dbReference type="Google" id="ProtNLM"/>
    </source>
</evidence>
<comment type="caution">
    <text evidence="9">The sequence shown here is derived from an EMBL/GenBank/DDBJ whole genome shotgun (WGS) entry which is preliminary data.</text>
</comment>
<keyword evidence="7" id="KW-0813">Transport</keyword>
<keyword evidence="3" id="KW-1003">Cell membrane</keyword>
<evidence type="ECO:0000256" key="8">
    <source>
        <dbReference type="SAM" id="Phobius"/>
    </source>
</evidence>
<evidence type="ECO:0000256" key="6">
    <source>
        <dbReference type="ARBA" id="ARBA00023136"/>
    </source>
</evidence>
<dbReference type="AlphaFoldDB" id="A0A532V927"/>
<dbReference type="InterPro" id="IPR003400">
    <property type="entry name" value="ExbD"/>
</dbReference>
<dbReference type="PANTHER" id="PTHR30558:SF3">
    <property type="entry name" value="BIOPOLYMER TRANSPORT PROTEIN EXBD-RELATED"/>
    <property type="match status" value="1"/>
</dbReference>
<proteinExistence type="inferred from homology"/>
<comment type="subcellular location">
    <subcellularLocation>
        <location evidence="1">Cell membrane</location>
        <topology evidence="1">Single-pass membrane protein</topology>
    </subcellularLocation>
    <subcellularLocation>
        <location evidence="7">Cell membrane</location>
        <topology evidence="7">Single-pass type II membrane protein</topology>
    </subcellularLocation>
</comment>
<dbReference type="Pfam" id="PF02472">
    <property type="entry name" value="ExbD"/>
    <property type="match status" value="1"/>
</dbReference>
<keyword evidence="7" id="KW-0653">Protein transport</keyword>
<evidence type="ECO:0000256" key="3">
    <source>
        <dbReference type="ARBA" id="ARBA00022475"/>
    </source>
</evidence>
<evidence type="ECO:0000256" key="2">
    <source>
        <dbReference type="ARBA" id="ARBA00005811"/>
    </source>
</evidence>
<evidence type="ECO:0000256" key="4">
    <source>
        <dbReference type="ARBA" id="ARBA00022692"/>
    </source>
</evidence>
<keyword evidence="5 8" id="KW-1133">Transmembrane helix</keyword>
<dbReference type="EMBL" id="NJBO01000004">
    <property type="protein sequence ID" value="TKJ43477.1"/>
    <property type="molecule type" value="Genomic_DNA"/>
</dbReference>
<dbReference type="GO" id="GO:0005886">
    <property type="term" value="C:plasma membrane"/>
    <property type="evidence" value="ECO:0007669"/>
    <property type="project" value="UniProtKB-SubCell"/>
</dbReference>
<evidence type="ECO:0000313" key="10">
    <source>
        <dbReference type="Proteomes" id="UP000317778"/>
    </source>
</evidence>
<evidence type="ECO:0000313" key="9">
    <source>
        <dbReference type="EMBL" id="TKJ43477.1"/>
    </source>
</evidence>
<evidence type="ECO:0000256" key="5">
    <source>
        <dbReference type="ARBA" id="ARBA00022989"/>
    </source>
</evidence>
<dbReference type="GO" id="GO:0015031">
    <property type="term" value="P:protein transport"/>
    <property type="evidence" value="ECO:0007669"/>
    <property type="project" value="UniProtKB-KW"/>
</dbReference>
<gene>
    <name evidence="9" type="ORF">CEE36_03840</name>
</gene>
<evidence type="ECO:0000256" key="7">
    <source>
        <dbReference type="RuleBase" id="RU003879"/>
    </source>
</evidence>
<comment type="similarity">
    <text evidence="2 7">Belongs to the ExbD/TolR family.</text>
</comment>
<dbReference type="Gene3D" id="3.30.420.270">
    <property type="match status" value="1"/>
</dbReference>
<sequence length="150" mass="16910">MAEKREKRDLDVQKVIIPMAGVALIVVLMMMITATQLLTHEETQVEVPRANTMERTTEDNLTIALVGTMDNPGDRKLYLNDSLMPLPSIERRIQQKMGEDPYYLVVVRADKRAPSQWVMDLLTMVKGAGAQRVALSTKRIVKKEEATNGE</sequence>
<protein>
    <recommendedName>
        <fullName evidence="11">Biopolymer transporter ExbD</fullName>
    </recommendedName>
</protein>
<organism evidence="9 10">
    <name type="scientific">candidate division TA06 bacterium B3_TA06</name>
    <dbReference type="NCBI Taxonomy" id="2012487"/>
    <lineage>
        <taxon>Bacteria</taxon>
        <taxon>Bacteria division TA06</taxon>
    </lineage>
</organism>
<name>A0A532V927_UNCT6</name>
<keyword evidence="6 8" id="KW-0472">Membrane</keyword>
<dbReference type="Proteomes" id="UP000317778">
    <property type="component" value="Unassembled WGS sequence"/>
</dbReference>
<dbReference type="PANTHER" id="PTHR30558">
    <property type="entry name" value="EXBD MEMBRANE COMPONENT OF PMF-DRIVEN MACROMOLECULE IMPORT SYSTEM"/>
    <property type="match status" value="1"/>
</dbReference>
<feature type="transmembrane region" description="Helical" evidence="8">
    <location>
        <begin position="12"/>
        <end position="32"/>
    </location>
</feature>